<dbReference type="AlphaFoldDB" id="B2VBJ2"/>
<dbReference type="EMBL" id="CU468135">
    <property type="protein sequence ID" value="CAO97430.1"/>
    <property type="molecule type" value="Genomic_DNA"/>
</dbReference>
<dbReference type="KEGG" id="eta:ETA_23840"/>
<evidence type="ECO:0000313" key="2">
    <source>
        <dbReference type="Proteomes" id="UP000001726"/>
    </source>
</evidence>
<proteinExistence type="predicted"/>
<evidence type="ECO:0008006" key="3">
    <source>
        <dbReference type="Google" id="ProtNLM"/>
    </source>
</evidence>
<dbReference type="Proteomes" id="UP000001726">
    <property type="component" value="Chromosome"/>
</dbReference>
<dbReference type="Gene3D" id="2.30.110.10">
    <property type="entry name" value="Electron Transport, Fmn-binding Protein, Chain A"/>
    <property type="match status" value="1"/>
</dbReference>
<dbReference type="HOGENOM" id="CLU_134270_0_0_6"/>
<keyword evidence="2" id="KW-1185">Reference proteome</keyword>
<reference evidence="1 2" key="1">
    <citation type="journal article" date="2008" name="Environ. Microbiol.">
        <title>The genome of Erwinia tasmaniensis strain Et1/99, a non-pathogenic bacterium in the genus Erwinia.</title>
        <authorList>
            <person name="Kube M."/>
            <person name="Migdoll A.M."/>
            <person name="Mueller I."/>
            <person name="Kuhl H."/>
            <person name="Beck A."/>
            <person name="Reinhardt R."/>
            <person name="Geider K."/>
        </authorList>
    </citation>
    <scope>NUCLEOTIDE SEQUENCE [LARGE SCALE GENOMIC DNA]</scope>
    <source>
        <strain evidence="2">DSM 17950 / CFBP 7177 / CIP 109463 / NCPPB 4357 / Et1/99</strain>
    </source>
</reference>
<sequence length="161" mass="17979">MRKERYMTDNNILPARLMELLDGSLPDSHLYQAIRLSSVGENGWPYAAQLSLGEIIAQSPRQLLFAIWPDSTTTYNLKRDGKITLALVLDGAVLEIQALATLRAEALTALRLAVFQADVKRVRFHRAPYATVVNGLTFCLQDEAAARARWREQIDALKALA</sequence>
<name>B2VBJ2_ERWT9</name>
<dbReference type="InterPro" id="IPR012349">
    <property type="entry name" value="Split_barrel_FMN-bd"/>
</dbReference>
<dbReference type="eggNOG" id="ENOG50333VS">
    <property type="taxonomic scope" value="Bacteria"/>
</dbReference>
<evidence type="ECO:0000313" key="1">
    <source>
        <dbReference type="EMBL" id="CAO97430.1"/>
    </source>
</evidence>
<dbReference type="STRING" id="465817.ETA_23840"/>
<organism evidence="1 2">
    <name type="scientific">Erwinia tasmaniensis (strain DSM 17950 / CFBP 7177 / CIP 109463 / NCPPB 4357 / Et1/99)</name>
    <dbReference type="NCBI Taxonomy" id="465817"/>
    <lineage>
        <taxon>Bacteria</taxon>
        <taxon>Pseudomonadati</taxon>
        <taxon>Pseudomonadota</taxon>
        <taxon>Gammaproteobacteria</taxon>
        <taxon>Enterobacterales</taxon>
        <taxon>Erwiniaceae</taxon>
        <taxon>Erwinia</taxon>
    </lineage>
</organism>
<accession>B2VBJ2</accession>
<dbReference type="SUPFAM" id="SSF50475">
    <property type="entry name" value="FMN-binding split barrel"/>
    <property type="match status" value="1"/>
</dbReference>
<gene>
    <name evidence="1" type="ordered locus">ETA_23840</name>
</gene>
<protein>
    <recommendedName>
        <fullName evidence="3">Pyridoxamine 5'-phosphate oxidase putative domain-containing protein</fullName>
    </recommendedName>
</protein>